<dbReference type="Pfam" id="PF00612">
    <property type="entry name" value="IQ"/>
    <property type="match status" value="1"/>
</dbReference>
<protein>
    <submittedName>
        <fullName evidence="1">Uncharacterized protein</fullName>
    </submittedName>
</protein>
<sequence>MNFSYDLKSQLEKNPCLGSWYGLQRGFTSESLPHYNSFSMEKFTNQKKKQRLREAKLAKEKIHLSVRQEKRRLEELEFRASMELKKTLVNELNKKCIEENNKQLAAVKIQKIARGWLVRNKFDDMIIQHRKRLTDFNISTMDTEITYQFYHSKQCNGAAIVIQEHYKRYLFKCKLQRLKRGYLHFCSDKKSQAERLIKRTIKIFISKIRVIEARVIYERNKKLREIRERLAILTIKDYWTKNNLQAKSIKRRFRHHKRRKTIEKRDKDFLEDPATSHHGSAELIFPQDFQNLLSEVREIDLSSILGTKEIELSKISYNVKSPKPKELTPIIHRDKKRLYYPTYSSYSRSRTISRVSTRPDSRAFDLWTQPSSDKWTYRASRDRFSSNSYYIPRNSTSETPEEKGKFKLNENSFRQISTSSDRKKRNRFHSRSYHITRAETPDENYGAKEEIDPYKKAFINPYKVKNSGPYHHAARKSESEIEKKKFELKEEICQMKVPPVNSERPKRSRFNSNSYQIVKKPTNENTEAKIIEVKEEKDPFRASFMNSKIDFTYHIGKFERPKTSQVNRFFSEIFKYK</sequence>
<dbReference type="Proteomes" id="UP001162131">
    <property type="component" value="Unassembled WGS sequence"/>
</dbReference>
<organism evidence="1 2">
    <name type="scientific">Blepharisma stoltei</name>
    <dbReference type="NCBI Taxonomy" id="1481888"/>
    <lineage>
        <taxon>Eukaryota</taxon>
        <taxon>Sar</taxon>
        <taxon>Alveolata</taxon>
        <taxon>Ciliophora</taxon>
        <taxon>Postciliodesmatophora</taxon>
        <taxon>Heterotrichea</taxon>
        <taxon>Heterotrichida</taxon>
        <taxon>Blepharismidae</taxon>
        <taxon>Blepharisma</taxon>
    </lineage>
</organism>
<gene>
    <name evidence="1" type="ORF">BSTOLATCC_MIC3866</name>
</gene>
<evidence type="ECO:0000313" key="1">
    <source>
        <dbReference type="EMBL" id="CAG9311578.1"/>
    </source>
</evidence>
<accession>A0AAU9IHC2</accession>
<dbReference type="EMBL" id="CAJZBQ010000004">
    <property type="protein sequence ID" value="CAG9311578.1"/>
    <property type="molecule type" value="Genomic_DNA"/>
</dbReference>
<evidence type="ECO:0000313" key="2">
    <source>
        <dbReference type="Proteomes" id="UP001162131"/>
    </source>
</evidence>
<keyword evidence="2" id="KW-1185">Reference proteome</keyword>
<reference evidence="1" key="1">
    <citation type="submission" date="2021-09" db="EMBL/GenBank/DDBJ databases">
        <authorList>
            <consortium name="AG Swart"/>
            <person name="Singh M."/>
            <person name="Singh A."/>
            <person name="Seah K."/>
            <person name="Emmerich C."/>
        </authorList>
    </citation>
    <scope>NUCLEOTIDE SEQUENCE</scope>
    <source>
        <strain evidence="1">ATCC30299</strain>
    </source>
</reference>
<dbReference type="Gene3D" id="1.20.5.190">
    <property type="match status" value="1"/>
</dbReference>
<comment type="caution">
    <text evidence="1">The sequence shown here is derived from an EMBL/GenBank/DDBJ whole genome shotgun (WGS) entry which is preliminary data.</text>
</comment>
<dbReference type="PROSITE" id="PS50096">
    <property type="entry name" value="IQ"/>
    <property type="match status" value="1"/>
</dbReference>
<dbReference type="SMART" id="SM00015">
    <property type="entry name" value="IQ"/>
    <property type="match status" value="2"/>
</dbReference>
<dbReference type="AlphaFoldDB" id="A0AAU9IHC2"/>
<proteinExistence type="predicted"/>
<name>A0AAU9IHC2_9CILI</name>
<dbReference type="InterPro" id="IPR000048">
    <property type="entry name" value="IQ_motif_EF-hand-BS"/>
</dbReference>